<sequence>MALTKLMAKKIYYFIIVLITALQVNATTLHFKMEKGVGKVLFHINLDNSKIYWLYAGVNGLPTNIDFSESHNLLQYKIIWPFPNISVNSGSIEDYYYTGKVSIPVYVRAIDKNSPILLKATISYLLCKDQCIPITEKLEQLININSDFSELKTFSISEVSNNGQNMSFVASFSEPIDDIPDFVVNQLDLNFIKHTKVVKKTDRDFLVRFFIDHKQYNNIEGQKFEVYSNKTDLATNIIIPGIKTMLLFDLNFWIALFSAFIGGLILNFMPCVLPVLSLKLLSFTRSSANKKRSLALSLLGILCSFFSLALITIALKASGKQFGLGIHFQSPVFIIFLTIILTIFISSCLDRVNIDLPSGLRNMLSKYHIKNNYFGDFFGGIVASILSTPCTAPFLGTAMAFALSCNNNISVIIIFMVAGFGFGTPYWLLIFCPKLIIWLPKPGKWMVLIKKIIAILLIATLVWLCNILYEQMDLRAVIGLALLLLLLKFVLENNKGQIARPIAKLPIAIMIVACALYLPNMAYNEDLQHNIAVNSVWQPFDQKEITKLVDQGRIVVIDITAAWCGTCKFNKLIVWDRDKTVKLFRTKKIIAMRADYTNFDQNIQDYLSSNQSYGIPFNKVYGPKVPQGIMLPSLVFYGDLLAAINAVE</sequence>
<dbReference type="Proteomes" id="UP001326613">
    <property type="component" value="Chromosome"/>
</dbReference>
<dbReference type="PANTHER" id="PTHR32234">
    <property type="entry name" value="THIOL:DISULFIDE INTERCHANGE PROTEIN DSBD"/>
    <property type="match status" value="1"/>
</dbReference>
<feature type="transmembrane region" description="Helical" evidence="6">
    <location>
        <begin position="252"/>
        <end position="281"/>
    </location>
</feature>
<evidence type="ECO:0000256" key="4">
    <source>
        <dbReference type="ARBA" id="ARBA00022989"/>
    </source>
</evidence>
<organism evidence="9 10">
    <name type="scientific">Candidatus Trichorickettsia mobilis</name>
    <dbReference type="NCBI Taxonomy" id="1346319"/>
    <lineage>
        <taxon>Bacteria</taxon>
        <taxon>Pseudomonadati</taxon>
        <taxon>Pseudomonadota</taxon>
        <taxon>Alphaproteobacteria</taxon>
        <taxon>Rickettsiales</taxon>
        <taxon>Rickettsiaceae</taxon>
        <taxon>Rickettsieae</taxon>
        <taxon>Candidatus Trichorickettsia</taxon>
    </lineage>
</organism>
<dbReference type="InterPro" id="IPR003834">
    <property type="entry name" value="Cyt_c_assmbl_TM_dom"/>
</dbReference>
<keyword evidence="10" id="KW-1185">Reference proteome</keyword>
<evidence type="ECO:0000256" key="5">
    <source>
        <dbReference type="ARBA" id="ARBA00023136"/>
    </source>
</evidence>
<feature type="domain" description="Cytochrome C biogenesis protein transmembrane" evidence="7">
    <location>
        <begin position="253"/>
        <end position="466"/>
    </location>
</feature>
<gene>
    <name evidence="9" type="ORF">Trichorick_00180</name>
</gene>
<dbReference type="EMBL" id="CP112932">
    <property type="protein sequence ID" value="WPY00308.1"/>
    <property type="molecule type" value="Genomic_DNA"/>
</dbReference>
<feature type="transmembrane region" description="Helical" evidence="6">
    <location>
        <begin position="475"/>
        <end position="491"/>
    </location>
</feature>
<evidence type="ECO:0000256" key="2">
    <source>
        <dbReference type="ARBA" id="ARBA00022692"/>
    </source>
</evidence>
<dbReference type="Gene3D" id="3.40.30.10">
    <property type="entry name" value="Glutaredoxin"/>
    <property type="match status" value="1"/>
</dbReference>
<evidence type="ECO:0000256" key="6">
    <source>
        <dbReference type="SAM" id="Phobius"/>
    </source>
</evidence>
<accession>A0ABZ0UTK9</accession>
<comment type="subcellular location">
    <subcellularLocation>
        <location evidence="1">Membrane</location>
        <topology evidence="1">Multi-pass membrane protein</topology>
    </subcellularLocation>
</comment>
<evidence type="ECO:0000313" key="9">
    <source>
        <dbReference type="EMBL" id="WPY00308.1"/>
    </source>
</evidence>
<keyword evidence="4 6" id="KW-1133">Transmembrane helix</keyword>
<feature type="transmembrane region" description="Helical" evidence="6">
    <location>
        <begin position="452"/>
        <end position="469"/>
    </location>
</feature>
<proteinExistence type="predicted"/>
<feature type="transmembrane region" description="Helical" evidence="6">
    <location>
        <begin position="503"/>
        <end position="523"/>
    </location>
</feature>
<dbReference type="InterPro" id="IPR028250">
    <property type="entry name" value="DsbDN"/>
</dbReference>
<dbReference type="Pfam" id="PF13899">
    <property type="entry name" value="Thioredoxin_7"/>
    <property type="match status" value="1"/>
</dbReference>
<feature type="domain" description="Thiol:disulfide interchange protein DsbD N-terminal" evidence="8">
    <location>
        <begin position="31"/>
        <end position="141"/>
    </location>
</feature>
<protein>
    <submittedName>
        <fullName evidence="9">Thiol:disulfide interchange protein</fullName>
    </submittedName>
</protein>
<evidence type="ECO:0000256" key="3">
    <source>
        <dbReference type="ARBA" id="ARBA00022748"/>
    </source>
</evidence>
<feature type="transmembrane region" description="Helical" evidence="6">
    <location>
        <begin position="293"/>
        <end position="313"/>
    </location>
</feature>
<keyword evidence="3" id="KW-0201">Cytochrome c-type biogenesis</keyword>
<evidence type="ECO:0000259" key="8">
    <source>
        <dbReference type="Pfam" id="PF11412"/>
    </source>
</evidence>
<feature type="transmembrane region" description="Helical" evidence="6">
    <location>
        <begin position="409"/>
        <end position="431"/>
    </location>
</feature>
<name>A0ABZ0UTK9_9RICK</name>
<feature type="transmembrane region" description="Helical" evidence="6">
    <location>
        <begin position="333"/>
        <end position="352"/>
    </location>
</feature>
<dbReference type="SUPFAM" id="SSF52833">
    <property type="entry name" value="Thioredoxin-like"/>
    <property type="match status" value="1"/>
</dbReference>
<reference evidence="9 10" key="1">
    <citation type="submission" date="2022-10" db="EMBL/GenBank/DDBJ databases">
        <title>Host association and intracellularity evolved multiple times independently in the Rickettsiales.</title>
        <authorList>
            <person name="Castelli M."/>
            <person name="Nardi T."/>
            <person name="Gammuto L."/>
            <person name="Bellinzona G."/>
            <person name="Sabaneyeva E."/>
            <person name="Potekhin A."/>
            <person name="Serra V."/>
            <person name="Petroni G."/>
            <person name="Sassera D."/>
        </authorList>
    </citation>
    <scope>NUCLEOTIDE SEQUENCE [LARGE SCALE GENOMIC DNA]</scope>
    <source>
        <strain evidence="9 10">Kr 154-4</strain>
    </source>
</reference>
<keyword evidence="2 6" id="KW-0812">Transmembrane</keyword>
<dbReference type="Pfam" id="PF11412">
    <property type="entry name" value="DsbD_N"/>
    <property type="match status" value="1"/>
</dbReference>
<dbReference type="PANTHER" id="PTHR32234:SF3">
    <property type="entry name" value="SUPPRESSION OF COPPER SENSITIVITY PROTEIN"/>
    <property type="match status" value="1"/>
</dbReference>
<evidence type="ECO:0000256" key="1">
    <source>
        <dbReference type="ARBA" id="ARBA00004141"/>
    </source>
</evidence>
<evidence type="ECO:0000313" key="10">
    <source>
        <dbReference type="Proteomes" id="UP001326613"/>
    </source>
</evidence>
<dbReference type="InterPro" id="IPR036249">
    <property type="entry name" value="Thioredoxin-like_sf"/>
</dbReference>
<keyword evidence="5 6" id="KW-0472">Membrane</keyword>
<feature type="transmembrane region" description="Helical" evidence="6">
    <location>
        <begin position="373"/>
        <end position="403"/>
    </location>
</feature>
<evidence type="ECO:0000259" key="7">
    <source>
        <dbReference type="Pfam" id="PF02683"/>
    </source>
</evidence>
<dbReference type="Pfam" id="PF02683">
    <property type="entry name" value="DsbD_TM"/>
    <property type="match status" value="1"/>
</dbReference>